<dbReference type="SUPFAM" id="SSF48452">
    <property type="entry name" value="TPR-like"/>
    <property type="match status" value="2"/>
</dbReference>
<evidence type="ECO:0000313" key="4">
    <source>
        <dbReference type="EMBL" id="MBE9398123.1"/>
    </source>
</evidence>
<evidence type="ECO:0000313" key="5">
    <source>
        <dbReference type="Proteomes" id="UP000640333"/>
    </source>
</evidence>
<dbReference type="Proteomes" id="UP000640333">
    <property type="component" value="Unassembled WGS sequence"/>
</dbReference>
<dbReference type="Pfam" id="PF13432">
    <property type="entry name" value="TPR_16"/>
    <property type="match status" value="3"/>
</dbReference>
<dbReference type="PROSITE" id="PS51257">
    <property type="entry name" value="PROKAR_LIPOPROTEIN"/>
    <property type="match status" value="1"/>
</dbReference>
<keyword evidence="2 3" id="KW-0802">TPR repeat</keyword>
<dbReference type="PROSITE" id="PS50005">
    <property type="entry name" value="TPR"/>
    <property type="match status" value="2"/>
</dbReference>
<dbReference type="AlphaFoldDB" id="A0A8J7FI75"/>
<proteinExistence type="predicted"/>
<feature type="repeat" description="TPR" evidence="3">
    <location>
        <begin position="179"/>
        <end position="212"/>
    </location>
</feature>
<evidence type="ECO:0000256" key="1">
    <source>
        <dbReference type="ARBA" id="ARBA00022737"/>
    </source>
</evidence>
<evidence type="ECO:0000256" key="2">
    <source>
        <dbReference type="ARBA" id="ARBA00022803"/>
    </source>
</evidence>
<dbReference type="PANTHER" id="PTHR44943">
    <property type="entry name" value="CELLULOSE SYNTHASE OPERON PROTEIN C"/>
    <property type="match status" value="1"/>
</dbReference>
<dbReference type="RefSeq" id="WP_193953756.1">
    <property type="nucleotide sequence ID" value="NZ_JADEYS010000012.1"/>
</dbReference>
<gene>
    <name evidence="4" type="ORF">IOQ59_12745</name>
</gene>
<dbReference type="Pfam" id="PF14559">
    <property type="entry name" value="TPR_19"/>
    <property type="match status" value="1"/>
</dbReference>
<dbReference type="Gene3D" id="1.25.40.10">
    <property type="entry name" value="Tetratricopeptide repeat domain"/>
    <property type="match status" value="3"/>
</dbReference>
<keyword evidence="1" id="KW-0677">Repeat</keyword>
<dbReference type="PANTHER" id="PTHR44943:SF8">
    <property type="entry name" value="TPR REPEAT-CONTAINING PROTEIN MJ0263"/>
    <property type="match status" value="1"/>
</dbReference>
<accession>A0A8J7FI75</accession>
<evidence type="ECO:0000256" key="3">
    <source>
        <dbReference type="PROSITE-ProRule" id="PRU00339"/>
    </source>
</evidence>
<organism evidence="4 5">
    <name type="scientific">Pontibacterium sinense</name>
    <dbReference type="NCBI Taxonomy" id="2781979"/>
    <lineage>
        <taxon>Bacteria</taxon>
        <taxon>Pseudomonadati</taxon>
        <taxon>Pseudomonadota</taxon>
        <taxon>Gammaproteobacteria</taxon>
        <taxon>Oceanospirillales</taxon>
        <taxon>Oceanospirillaceae</taxon>
        <taxon>Pontibacterium</taxon>
    </lineage>
</organism>
<protein>
    <submittedName>
        <fullName evidence="4">Tetratricopeptide repeat protein</fullName>
    </submittedName>
</protein>
<dbReference type="InterPro" id="IPR051685">
    <property type="entry name" value="Ycf3/AcsC/BcsC/TPR_MFPF"/>
</dbReference>
<dbReference type="EMBL" id="JADEYS010000012">
    <property type="protein sequence ID" value="MBE9398123.1"/>
    <property type="molecule type" value="Genomic_DNA"/>
</dbReference>
<keyword evidence="5" id="KW-1185">Reference proteome</keyword>
<reference evidence="4" key="1">
    <citation type="submission" date="2020-10" db="EMBL/GenBank/DDBJ databases">
        <title>Bacterium isolated from coastal waters sediment.</title>
        <authorList>
            <person name="Chen R.-J."/>
            <person name="Lu D.-C."/>
            <person name="Zhu K.-L."/>
            <person name="Du Z.-J."/>
        </authorList>
    </citation>
    <scope>NUCLEOTIDE SEQUENCE</scope>
    <source>
        <strain evidence="4">N1Y112</strain>
    </source>
</reference>
<name>A0A8J7FI75_9GAMM</name>
<dbReference type="SMART" id="SM00028">
    <property type="entry name" value="TPR"/>
    <property type="match status" value="10"/>
</dbReference>
<dbReference type="InterPro" id="IPR011990">
    <property type="entry name" value="TPR-like_helical_dom_sf"/>
</dbReference>
<sequence length="564" mass="63610">MKIRLYALITAFALTGCSLQTIKQQSAGNDSPPIYKQGEFNRESVYELLVAELAGQKGQFELAMANYLKQARLTRDPNIAERATRVAQYLRNVGAITEAAELWIATDPENPEPYQISASILLHQKRYDEALPLVDRALEYDRPRMLAVIRSQIPEMSADVSTGYLSLFDEMLANNPNQADLLVTQGLLHKQQGNNNAALNAFNTALQVNRNNVDAVAQKAELQRLQGDFRNALMTIRPALKSQPDNQPLLILKTQLLFQSGQLKQGVTEANRILKQNGQDYQLKFYLALLMLENNQTAEAKELFEELRGQNENDTRPHFYLGAIAQQNGKIEQAIAHFEKVDDPATTFQAISRIATLLDTPEDRERLSVIVSDVRKTRPDLAPQLFTLQAEWLNLHDFSDEALILLEEAIARFENDVSLLYTRAMLLEATDFDRAEIDLRRILQIEPNSSLALNALGYTLTVHTERYEEAHQLISRALKMRPDDPAIIDSMGWVLFKLQRYDEAVEYLLRAYEAIPDGEVASHLIQAYWAKGEKDKALALLKQGLNKSPDNSHLQEAAQAIGAQ</sequence>
<dbReference type="InterPro" id="IPR019734">
    <property type="entry name" value="TPR_rpt"/>
</dbReference>
<comment type="caution">
    <text evidence="4">The sequence shown here is derived from an EMBL/GenBank/DDBJ whole genome shotgun (WGS) entry which is preliminary data.</text>
</comment>
<feature type="repeat" description="TPR" evidence="3">
    <location>
        <begin position="485"/>
        <end position="518"/>
    </location>
</feature>